<dbReference type="RefSeq" id="WP_025801361.1">
    <property type="nucleotide sequence ID" value="NZ_CP009706.1"/>
</dbReference>
<dbReference type="EMBL" id="CP009706">
    <property type="protein sequence ID" value="AIU72875.1"/>
    <property type="molecule type" value="Genomic_DNA"/>
</dbReference>
<proteinExistence type="predicted"/>
<dbReference type="AlphaFoldDB" id="A0A097R2C2"/>
<protein>
    <submittedName>
        <fullName evidence="1">Uncharacterized protein</fullName>
    </submittedName>
</protein>
<keyword evidence="2" id="KW-1185">Reference proteome</keyword>
<dbReference type="PATRIC" id="fig|1453496.5.peg.2244"/>
<sequence>MNTFGLTRTYAGILIVDCCHCAQYDHIEESFQLAVQKYSFLVRPGEHIDGKEWVRRIEQRNPPQNVDHMLNAILAVMHSNPEIEHECVYY</sequence>
<dbReference type="eggNOG" id="ENOG5034753">
    <property type="taxonomic scope" value="Bacteria"/>
</dbReference>
<dbReference type="HOGENOM" id="CLU_2436689_0_0_6"/>
<dbReference type="OrthoDB" id="6636736at2"/>
<evidence type="ECO:0000313" key="2">
    <source>
        <dbReference type="Proteomes" id="UP000029986"/>
    </source>
</evidence>
<gene>
    <name evidence="1" type="ORF">AT03_11130</name>
</gene>
<accession>A0A097R2C2</accession>
<dbReference type="KEGG" id="hav:AT03_11130"/>
<reference evidence="1 2" key="1">
    <citation type="journal article" date="2014" name="Gut Pathog.">
        <title>Gene clusters of Hafnia alvei strain FB1 important in survival and pathogenesis: a draft genome perspective.</title>
        <authorList>
            <person name="Tan J.Y."/>
            <person name="Yin W.F."/>
            <person name="Chan K.G."/>
        </authorList>
    </citation>
    <scope>NUCLEOTIDE SEQUENCE [LARGE SCALE GENOMIC DNA]</scope>
    <source>
        <strain evidence="1 2">FB1</strain>
    </source>
</reference>
<evidence type="ECO:0000313" key="1">
    <source>
        <dbReference type="EMBL" id="AIU72875.1"/>
    </source>
</evidence>
<name>A0A097R2C2_HAFAL</name>
<dbReference type="Proteomes" id="UP000029986">
    <property type="component" value="Chromosome"/>
</dbReference>
<organism evidence="1 2">
    <name type="scientific">Hafnia alvei FB1</name>
    <dbReference type="NCBI Taxonomy" id="1453496"/>
    <lineage>
        <taxon>Bacteria</taxon>
        <taxon>Pseudomonadati</taxon>
        <taxon>Pseudomonadota</taxon>
        <taxon>Gammaproteobacteria</taxon>
        <taxon>Enterobacterales</taxon>
        <taxon>Hafniaceae</taxon>
        <taxon>Hafnia</taxon>
    </lineage>
</organism>